<name>T2KPB8_FORAG</name>
<dbReference type="Pfam" id="PF16930">
    <property type="entry name" value="Porin_5"/>
    <property type="match status" value="2"/>
</dbReference>
<evidence type="ECO:0000313" key="2">
    <source>
        <dbReference type="Proteomes" id="UP000016160"/>
    </source>
</evidence>
<evidence type="ECO:0008006" key="3">
    <source>
        <dbReference type="Google" id="ProtNLM"/>
    </source>
</evidence>
<protein>
    <recommendedName>
        <fullName evidence="3">Porin</fullName>
    </recommendedName>
</protein>
<dbReference type="eggNOG" id="ENOG5032WA2">
    <property type="taxonomic scope" value="Bacteria"/>
</dbReference>
<dbReference type="PATRIC" id="fig|1347342.6.peg.2114"/>
<evidence type="ECO:0000313" key="1">
    <source>
        <dbReference type="EMBL" id="CDF79819.1"/>
    </source>
</evidence>
<dbReference type="Proteomes" id="UP000016160">
    <property type="component" value="Chromosome"/>
</dbReference>
<dbReference type="STRING" id="1347342.BN863_21070"/>
<reference evidence="1 2" key="1">
    <citation type="journal article" date="2013" name="Appl. Environ. Microbiol.">
        <title>The genome of the alga-associated marine flavobacterium Formosa agariphila KMM 3901T reveals a broad potential for degradation of algal polysaccharides.</title>
        <authorList>
            <person name="Mann A.J."/>
            <person name="Hahnke R.L."/>
            <person name="Huang S."/>
            <person name="Werner J."/>
            <person name="Xing P."/>
            <person name="Barbeyron T."/>
            <person name="Huettel B."/>
            <person name="Stueber K."/>
            <person name="Reinhardt R."/>
            <person name="Harder J."/>
            <person name="Gloeckner F.O."/>
            <person name="Amann R.I."/>
            <person name="Teeling H."/>
        </authorList>
    </citation>
    <scope>NUCLEOTIDE SEQUENCE [LARGE SCALE GENOMIC DNA]</scope>
    <source>
        <strain evidence="2">DSM 15362 / KCTC 12365 / LMG 23005 / KMM 3901</strain>
    </source>
</reference>
<dbReference type="AlphaFoldDB" id="T2KPB8"/>
<proteinExistence type="predicted"/>
<accession>T2KPB8</accession>
<dbReference type="EMBL" id="HG315671">
    <property type="protein sequence ID" value="CDF79819.1"/>
    <property type="molecule type" value="Genomic_DNA"/>
</dbReference>
<organism evidence="1 2">
    <name type="scientific">Formosa agariphila (strain DSM 15362 / KCTC 12365 / LMG 23005 / KMM 3901 / M-2Alg 35-1)</name>
    <dbReference type="NCBI Taxonomy" id="1347342"/>
    <lineage>
        <taxon>Bacteria</taxon>
        <taxon>Pseudomonadati</taxon>
        <taxon>Bacteroidota</taxon>
        <taxon>Flavobacteriia</taxon>
        <taxon>Flavobacteriales</taxon>
        <taxon>Flavobacteriaceae</taxon>
        <taxon>Formosa</taxon>
    </lineage>
</organism>
<sequence>MRYRARIAAYYNHNEHFSFGLRLRTGDPKKQQDPQLTLGDGFKEFSTIPIGFERAFAGFSFNWFSAWVGKNTYPFEKTNELFWSDNVFPEGILLRGKFKFENKFIESLQVNTGHFIIESKGTSLDADSYFEGLQLVTTHWNNKLMLFPSFYYFNNISNIPDGNETYTVDYAIIHMGAKIEVAKKPNITFAMDFYENLKDYSSNDSISQQFKNQKKGIVTTASIGHLNKKGDWKALVTYTHLERFAAVDFMAQNDWARWDYNSQGSPDGRLTNFKGFEVMAGYALAANMNLKMRFFTVDQIKPFDIAKETGNRVRLDFNIQF</sequence>
<dbReference type="HOGENOM" id="CLU_715397_0_0_10"/>
<keyword evidence="2" id="KW-1185">Reference proteome</keyword>
<gene>
    <name evidence="1" type="ORF">BN863_21070</name>
</gene>
<dbReference type="InterPro" id="IPR032638">
    <property type="entry name" value="Porin_5"/>
</dbReference>